<reference evidence="1" key="3">
    <citation type="submission" date="2025-08" db="UniProtKB">
        <authorList>
            <consortium name="Ensembl"/>
        </authorList>
    </citation>
    <scope>IDENTIFICATION</scope>
    <source>
        <strain evidence="1">C57BL/6J</strain>
    </source>
</reference>
<dbReference type="Ensembl" id="ENSMUST00000125163.2">
    <property type="protein sequence ID" value="ENSMUSP00000122839.2"/>
    <property type="gene ID" value="ENSMUSG00000069456.5"/>
</dbReference>
<dbReference type="AlphaFoldDB" id="D6RFT0"/>
<dbReference type="Bgee" id="ENSMUSG00000069456">
    <property type="expression patterns" value="Expressed in right kidney and 49 other cell types or tissues"/>
</dbReference>
<dbReference type="ExpressionAtlas" id="D6RFT0">
    <property type="expression patterns" value="baseline and differential"/>
</dbReference>
<gene>
    <name evidence="1 2" type="primary">Rdh16</name>
</gene>
<reference evidence="1" key="4">
    <citation type="submission" date="2025-09" db="UniProtKB">
        <authorList>
            <consortium name="Ensembl"/>
        </authorList>
    </citation>
    <scope>IDENTIFICATION</scope>
    <source>
        <strain evidence="1">C57BL/6J</strain>
    </source>
</reference>
<dbReference type="MGI" id="MGI:1201375">
    <property type="gene designation" value="Rdh16"/>
</dbReference>
<accession>D6RFT0</accession>
<protein>
    <submittedName>
        <fullName evidence="1">Retinol dehydrogenase 16</fullName>
    </submittedName>
</protein>
<name>D6RFT0_MOUSE</name>
<proteinExistence type="predicted"/>
<dbReference type="Proteomes" id="UP000000589">
    <property type="component" value="Chromosome 10"/>
</dbReference>
<sequence length="47" mass="5645">MWLYLVALVGLWTLLRFFRVRQVEGALLLWGEGGYYRAWLLPDRCDQ</sequence>
<dbReference type="GeneTree" id="ENSGT00940000154118"/>
<dbReference type="HOGENOM" id="CLU_3175222_0_0_1"/>
<reference evidence="1 3" key="2">
    <citation type="journal article" date="2011" name="PLoS Biol.">
        <title>Modernizing reference genome assemblies.</title>
        <authorList>
            <person name="Church D.M."/>
            <person name="Schneider V.A."/>
            <person name="Graves T."/>
            <person name="Auger K."/>
            <person name="Cunningham F."/>
            <person name="Bouk N."/>
            <person name="Chen H.C."/>
            <person name="Agarwala R."/>
            <person name="McLaren W.M."/>
            <person name="Ritchie G.R."/>
            <person name="Albracht D."/>
            <person name="Kremitzki M."/>
            <person name="Rock S."/>
            <person name="Kotkiewicz H."/>
            <person name="Kremitzki C."/>
            <person name="Wollam A."/>
            <person name="Trani L."/>
            <person name="Fulton L."/>
            <person name="Fulton R."/>
            <person name="Matthews L."/>
            <person name="Whitehead S."/>
            <person name="Chow W."/>
            <person name="Torrance J."/>
            <person name="Dunn M."/>
            <person name="Harden G."/>
            <person name="Threadgold G."/>
            <person name="Wood J."/>
            <person name="Collins J."/>
            <person name="Heath P."/>
            <person name="Griffiths G."/>
            <person name="Pelan S."/>
            <person name="Grafham D."/>
            <person name="Eichler E.E."/>
            <person name="Weinstock G."/>
            <person name="Mardis E.R."/>
            <person name="Wilson R.K."/>
            <person name="Howe K."/>
            <person name="Flicek P."/>
            <person name="Hubbard T."/>
        </authorList>
    </citation>
    <scope>NUCLEOTIDE SEQUENCE [LARGE SCALE GENOMIC DNA]</scope>
    <source>
        <strain evidence="1 3">C57BL/6J</strain>
    </source>
</reference>
<dbReference type="VEuPathDB" id="HostDB:ENSMUSG00000069456"/>
<evidence type="ECO:0000313" key="1">
    <source>
        <dbReference type="Ensembl" id="ENSMUSP00000122839.2"/>
    </source>
</evidence>
<reference evidence="1 3" key="1">
    <citation type="journal article" date="2009" name="PLoS Biol.">
        <title>Lineage-specific biology revealed by a finished genome assembly of the mouse.</title>
        <authorList>
            <consortium name="Mouse Genome Sequencing Consortium"/>
            <person name="Church D.M."/>
            <person name="Goodstadt L."/>
            <person name="Hillier L.W."/>
            <person name="Zody M.C."/>
            <person name="Goldstein S."/>
            <person name="She X."/>
            <person name="Bult C.J."/>
            <person name="Agarwala R."/>
            <person name="Cherry J.L."/>
            <person name="DiCuccio M."/>
            <person name="Hlavina W."/>
            <person name="Kapustin Y."/>
            <person name="Meric P."/>
            <person name="Maglott D."/>
            <person name="Birtle Z."/>
            <person name="Marques A.C."/>
            <person name="Graves T."/>
            <person name="Zhou S."/>
            <person name="Teague B."/>
            <person name="Potamousis K."/>
            <person name="Churas C."/>
            <person name="Place M."/>
            <person name="Herschleb J."/>
            <person name="Runnheim R."/>
            <person name="Forrest D."/>
            <person name="Amos-Landgraf J."/>
            <person name="Schwartz D.C."/>
            <person name="Cheng Z."/>
            <person name="Lindblad-Toh K."/>
            <person name="Eichler E.E."/>
            <person name="Ponting C.P."/>
        </authorList>
    </citation>
    <scope>NUCLEOTIDE SEQUENCE [LARGE SCALE GENOMIC DNA]</scope>
    <source>
        <strain evidence="1 3">C57BL/6J</strain>
    </source>
</reference>
<evidence type="ECO:0000313" key="3">
    <source>
        <dbReference type="Proteomes" id="UP000000589"/>
    </source>
</evidence>
<organism evidence="1 3">
    <name type="scientific">Mus musculus</name>
    <name type="common">Mouse</name>
    <dbReference type="NCBI Taxonomy" id="10090"/>
    <lineage>
        <taxon>Eukaryota</taxon>
        <taxon>Metazoa</taxon>
        <taxon>Chordata</taxon>
        <taxon>Craniata</taxon>
        <taxon>Vertebrata</taxon>
        <taxon>Euteleostomi</taxon>
        <taxon>Mammalia</taxon>
        <taxon>Eutheria</taxon>
        <taxon>Euarchontoglires</taxon>
        <taxon>Glires</taxon>
        <taxon>Rodentia</taxon>
        <taxon>Myomorpha</taxon>
        <taxon>Muroidea</taxon>
        <taxon>Muridae</taxon>
        <taxon>Murinae</taxon>
        <taxon>Mus</taxon>
        <taxon>Mus</taxon>
    </lineage>
</organism>
<keyword evidence="3" id="KW-1185">Reference proteome</keyword>
<dbReference type="AGR" id="MGI:1201375"/>
<evidence type="ECO:0000313" key="2">
    <source>
        <dbReference type="MGI" id="MGI:1201375"/>
    </source>
</evidence>